<feature type="transmembrane region" description="Helical" evidence="1">
    <location>
        <begin position="38"/>
        <end position="58"/>
    </location>
</feature>
<proteinExistence type="predicted"/>
<keyword evidence="3" id="KW-1185">Reference proteome</keyword>
<sequence>MEIVFTGCLYGIMGILLILSFIKSKAKTSLALKKAWKMFLSVLPQFLAVLIFVGLMLAVVQRETIQAVIGSESGGKGVCLSALLGSAAAIPALIAFPIASELLKSGAGLIQINVFIFTLTTVSLVTMPLEIKYLGRKITLLRNLLALIFSFIAAFIIGGIFQ</sequence>
<feature type="transmembrane region" description="Helical" evidence="1">
    <location>
        <begin position="141"/>
        <end position="161"/>
    </location>
</feature>
<evidence type="ECO:0000313" key="2">
    <source>
        <dbReference type="EMBL" id="AOT72316.1"/>
    </source>
</evidence>
<organism evidence="2 3">
    <name type="scientific">Geosporobacter ferrireducens</name>
    <dbReference type="NCBI Taxonomy" id="1424294"/>
    <lineage>
        <taxon>Bacteria</taxon>
        <taxon>Bacillati</taxon>
        <taxon>Bacillota</taxon>
        <taxon>Clostridia</taxon>
        <taxon>Peptostreptococcales</taxon>
        <taxon>Thermotaleaceae</taxon>
        <taxon>Geosporobacter</taxon>
    </lineage>
</organism>
<dbReference type="STRING" id="1424294.Gferi_23870"/>
<keyword evidence="1" id="KW-0812">Transmembrane</keyword>
<dbReference type="KEGG" id="gfe:Gferi_23870"/>
<dbReference type="RefSeq" id="WP_069980625.1">
    <property type="nucleotide sequence ID" value="NZ_CP017269.1"/>
</dbReference>
<dbReference type="Proteomes" id="UP000095743">
    <property type="component" value="Chromosome"/>
</dbReference>
<keyword evidence="1" id="KW-1133">Transmembrane helix</keyword>
<feature type="transmembrane region" description="Helical" evidence="1">
    <location>
        <begin position="110"/>
        <end position="129"/>
    </location>
</feature>
<dbReference type="EMBL" id="CP017269">
    <property type="protein sequence ID" value="AOT72316.1"/>
    <property type="molecule type" value="Genomic_DNA"/>
</dbReference>
<dbReference type="AlphaFoldDB" id="A0A1D8GMZ2"/>
<protein>
    <submittedName>
        <fullName evidence="2">Permease</fullName>
    </submittedName>
</protein>
<reference evidence="2 3" key="1">
    <citation type="submission" date="2016-09" db="EMBL/GenBank/DDBJ databases">
        <title>Genomic analysis reveals versatility of anaerobic energy metabolism of Geosporobacter ferrireducens IRF9 of phylum Firmicutes.</title>
        <authorList>
            <person name="Kim S.-J."/>
        </authorList>
    </citation>
    <scope>NUCLEOTIDE SEQUENCE [LARGE SCALE GENOMIC DNA]</scope>
    <source>
        <strain evidence="2 3">IRF9</strain>
    </source>
</reference>
<keyword evidence="1" id="KW-0472">Membrane</keyword>
<accession>A0A1D8GMZ2</accession>
<dbReference type="OrthoDB" id="5465282at2"/>
<gene>
    <name evidence="2" type="ORF">Gferi_23870</name>
</gene>
<feature type="transmembrane region" description="Helical" evidence="1">
    <location>
        <begin position="78"/>
        <end position="98"/>
    </location>
</feature>
<evidence type="ECO:0000256" key="1">
    <source>
        <dbReference type="SAM" id="Phobius"/>
    </source>
</evidence>
<feature type="transmembrane region" description="Helical" evidence="1">
    <location>
        <begin position="7"/>
        <end position="26"/>
    </location>
</feature>
<evidence type="ECO:0000313" key="3">
    <source>
        <dbReference type="Proteomes" id="UP000095743"/>
    </source>
</evidence>
<name>A0A1D8GMZ2_9FIRM</name>